<dbReference type="GeneID" id="41351063"/>
<dbReference type="EMBL" id="CP001932">
    <property type="protein sequence ID" value="ADD05397.1"/>
    <property type="molecule type" value="Genomic_DNA"/>
</dbReference>
<gene>
    <name evidence="2" type="ordered locus">Nmag_1823</name>
</gene>
<keyword evidence="3" id="KW-1185">Reference proteome</keyword>
<dbReference type="PaxDb" id="547559-Nmag_1823"/>
<organism evidence="2 3">
    <name type="scientific">Natrialba magadii (strain ATCC 43099 / DSM 3394 / CCM 3739 / CIP 104546 / IAM 13178 / JCM 8861 / NBRC 102185 / NCIMB 2190 / MS3)</name>
    <name type="common">Natronobacterium magadii</name>
    <dbReference type="NCBI Taxonomy" id="547559"/>
    <lineage>
        <taxon>Archaea</taxon>
        <taxon>Methanobacteriati</taxon>
        <taxon>Methanobacteriota</taxon>
        <taxon>Stenosarchaea group</taxon>
        <taxon>Halobacteria</taxon>
        <taxon>Halobacteriales</taxon>
        <taxon>Natrialbaceae</taxon>
        <taxon>Natrialba</taxon>
    </lineage>
</organism>
<protein>
    <submittedName>
        <fullName evidence="2">Uncharacterized protein</fullName>
    </submittedName>
</protein>
<sequence length="192" mass="20905">MKNGKEKRPNKQPRIGRRDALKKVGAAGVIGSVSMIPLADITTADLGGDPEWTESYEDNSDVDSITHETKVGIGVSVEYYGSHVNNAGNWLHEFRMNSTHSGRRRLSGNDEWEKEGLDTRIRDHEFTVDINSSLSDPTIWTSDDPRNLGCTPPPSDPINNPDYKEAAETAVQAAVGSLHPVLSGGDIGCEYG</sequence>
<dbReference type="Proteomes" id="UP000001879">
    <property type="component" value="Chromosome"/>
</dbReference>
<evidence type="ECO:0000256" key="1">
    <source>
        <dbReference type="SAM" id="MobiDB-lite"/>
    </source>
</evidence>
<feature type="region of interest" description="Disordered" evidence="1">
    <location>
        <begin position="139"/>
        <end position="162"/>
    </location>
</feature>
<dbReference type="RefSeq" id="WP_012996580.1">
    <property type="nucleotide sequence ID" value="NC_013922.1"/>
</dbReference>
<dbReference type="HOGENOM" id="CLU_1412398_0_0_2"/>
<reference evidence="2 3" key="2">
    <citation type="journal article" date="2012" name="BMC Genomics">
        <title>A comparative genomics perspective on the genetic content of the alkaliphilic haloarchaeon Natrialba magadii ATCC 43099T.</title>
        <authorList>
            <person name="Siddaramappa S."/>
            <person name="Challacombe J.F."/>
            <person name="Decastro R.E."/>
            <person name="Pfeiffer F."/>
            <person name="Sastre D.E."/>
            <person name="Gimenez M.I."/>
            <person name="Paggi R.A."/>
            <person name="Detter J.C."/>
            <person name="Davenport K.W."/>
            <person name="Goodwin L.A."/>
            <person name="Kyrpides N."/>
            <person name="Tapia R."/>
            <person name="Pitluck S."/>
            <person name="Lucas S."/>
            <person name="Woyke T."/>
            <person name="Maupin-Furlow J.A."/>
        </authorList>
    </citation>
    <scope>NUCLEOTIDE SEQUENCE [LARGE SCALE GENOMIC DNA]</scope>
    <source>
        <strain evidence="3">ATCC 43099 / DSM 3394 / CCM 3739 / CIP 104546 / IAM 13178 / JCM 8861 / NBRC 102185 / NCIMB 2190 / MS3</strain>
    </source>
</reference>
<feature type="region of interest" description="Disordered" evidence="1">
    <location>
        <begin position="1"/>
        <end position="20"/>
    </location>
</feature>
<proteinExistence type="predicted"/>
<dbReference type="AlphaFoldDB" id="D3SUY9"/>
<evidence type="ECO:0000313" key="3">
    <source>
        <dbReference type="Proteomes" id="UP000001879"/>
    </source>
</evidence>
<accession>D3SUY9</accession>
<reference evidence="3" key="1">
    <citation type="submission" date="2010-02" db="EMBL/GenBank/DDBJ databases">
        <title>Complete sequence of chromosome of Natrialba magadii ATCC 43099.</title>
        <authorList>
            <consortium name="US DOE Joint Genome Institute"/>
            <person name="Lucas S."/>
            <person name="Copeland A."/>
            <person name="Lapidus A."/>
            <person name="Cheng J.-F."/>
            <person name="Bruce D."/>
            <person name="Goodwin L."/>
            <person name="Pitluck S."/>
            <person name="Davenport K."/>
            <person name="Saunders E."/>
            <person name="Detter J.C."/>
            <person name="Han C."/>
            <person name="Tapia R."/>
            <person name="Land M."/>
            <person name="Hauser L."/>
            <person name="Kyrpides N."/>
            <person name="Mikhailova N."/>
            <person name="De Castro R.E."/>
            <person name="Maupin-Furlow J.A."/>
            <person name="Woyke T."/>
        </authorList>
    </citation>
    <scope>NUCLEOTIDE SEQUENCE [LARGE SCALE GENOMIC DNA]</scope>
    <source>
        <strain evidence="3">ATCC 43099 / DSM 3394 / CCM 3739 / CIP 104546 / IAM 13178 / JCM 8861 / NBRC 102185 / NCIMB 2190 / MS3</strain>
    </source>
</reference>
<evidence type="ECO:0000313" key="2">
    <source>
        <dbReference type="EMBL" id="ADD05397.1"/>
    </source>
</evidence>
<dbReference type="KEGG" id="nmg:Nmag_1823"/>
<name>D3SUY9_NATMM</name>